<dbReference type="CDD" id="cd00063">
    <property type="entry name" value="FN3"/>
    <property type="match status" value="1"/>
</dbReference>
<feature type="signal peptide" evidence="1">
    <location>
        <begin position="1"/>
        <end position="20"/>
    </location>
</feature>
<name>A0A1J1IQ83_9DIPT</name>
<accession>A0A1J1IQ83</accession>
<dbReference type="OrthoDB" id="6368363at2759"/>
<reference evidence="2 3" key="1">
    <citation type="submission" date="2015-04" db="EMBL/GenBank/DDBJ databases">
        <authorList>
            <person name="Syromyatnikov M.Y."/>
            <person name="Popov V.N."/>
        </authorList>
    </citation>
    <scope>NUCLEOTIDE SEQUENCE [LARGE SCALE GENOMIC DNA]</scope>
</reference>
<keyword evidence="3" id="KW-1185">Reference proteome</keyword>
<feature type="chain" id="PRO_5013040446" evidence="1">
    <location>
        <begin position="21"/>
        <end position="378"/>
    </location>
</feature>
<organism evidence="2 3">
    <name type="scientific">Clunio marinus</name>
    <dbReference type="NCBI Taxonomy" id="568069"/>
    <lineage>
        <taxon>Eukaryota</taxon>
        <taxon>Metazoa</taxon>
        <taxon>Ecdysozoa</taxon>
        <taxon>Arthropoda</taxon>
        <taxon>Hexapoda</taxon>
        <taxon>Insecta</taxon>
        <taxon>Pterygota</taxon>
        <taxon>Neoptera</taxon>
        <taxon>Endopterygota</taxon>
        <taxon>Diptera</taxon>
        <taxon>Nematocera</taxon>
        <taxon>Chironomoidea</taxon>
        <taxon>Chironomidae</taxon>
        <taxon>Clunio</taxon>
    </lineage>
</organism>
<dbReference type="AlphaFoldDB" id="A0A1J1IQ83"/>
<evidence type="ECO:0000313" key="2">
    <source>
        <dbReference type="EMBL" id="CRL01254.1"/>
    </source>
</evidence>
<evidence type="ECO:0000313" key="3">
    <source>
        <dbReference type="Proteomes" id="UP000183832"/>
    </source>
</evidence>
<dbReference type="InterPro" id="IPR013783">
    <property type="entry name" value="Ig-like_fold"/>
</dbReference>
<sequence length="378" mass="43097">MEYLSIKKFLFVFTIKLIVAENLNNLNYEIKSLFGQPDYRSVNLTWEVETKDENFPNSENHEEENFIVHYCELQSWGEMHRCKSKILQGSVKNNNNKSTKVYNTIIKNLRLATKYFFNVKVAKHGESEKSARSQIYNDDDNKDGQQIIIPTKGFSAVATKCLPNESEIQIDTGPYFGGRIISENGNCIINGDPKDDRETYNIRIDHEKCGSHVSHDDFTVETYITVQENSGLLTHSSRRFLVICNFQPDTLTVRARLALPSKGSSKALDDDEWPQRDRGARERQFKMVDKSFLVLKESNEQSIENAIGNIESLTENISLETTEKVTNSSTITGNKSEPFKNVRYSRHSSLKDEETNEVFLQIDSLIGITIGVALTVLL</sequence>
<evidence type="ECO:0000256" key="1">
    <source>
        <dbReference type="SAM" id="SignalP"/>
    </source>
</evidence>
<gene>
    <name evidence="2" type="ORF">CLUMA_CG014424</name>
</gene>
<dbReference type="InterPro" id="IPR003961">
    <property type="entry name" value="FN3_dom"/>
</dbReference>
<protein>
    <submittedName>
        <fullName evidence="2">CLUMA_CG014424, isoform A</fullName>
    </submittedName>
</protein>
<dbReference type="Proteomes" id="UP000183832">
    <property type="component" value="Unassembled WGS sequence"/>
</dbReference>
<feature type="non-terminal residue" evidence="2">
    <location>
        <position position="378"/>
    </location>
</feature>
<proteinExistence type="predicted"/>
<keyword evidence="1" id="KW-0732">Signal</keyword>
<dbReference type="Gene3D" id="2.60.40.10">
    <property type="entry name" value="Immunoglobulins"/>
    <property type="match status" value="1"/>
</dbReference>
<dbReference type="EMBL" id="CVRI01000055">
    <property type="protein sequence ID" value="CRL01254.1"/>
    <property type="molecule type" value="Genomic_DNA"/>
</dbReference>